<keyword evidence="2" id="KW-1185">Reference proteome</keyword>
<accession>J3M470</accession>
<dbReference type="Gramene" id="OB05G13940.1">
    <property type="protein sequence ID" value="OB05G13940.1"/>
    <property type="gene ID" value="OB05G13940"/>
</dbReference>
<dbReference type="STRING" id="4533.J3M470"/>
<reference evidence="1" key="2">
    <citation type="submission" date="2013-04" db="UniProtKB">
        <authorList>
            <consortium name="EnsemblPlants"/>
        </authorList>
    </citation>
    <scope>IDENTIFICATION</scope>
</reference>
<dbReference type="AlphaFoldDB" id="J3M470"/>
<evidence type="ECO:0000313" key="2">
    <source>
        <dbReference type="Proteomes" id="UP000006038"/>
    </source>
</evidence>
<name>J3M470_ORYBR</name>
<evidence type="ECO:0000313" key="1">
    <source>
        <dbReference type="EnsemblPlants" id="OB05G13940.1"/>
    </source>
</evidence>
<dbReference type="HOGENOM" id="CLU_2853332_0_0_1"/>
<dbReference type="EnsemblPlants" id="OB05G13940.1">
    <property type="protein sequence ID" value="OB05G13940.1"/>
    <property type="gene ID" value="OB05G13940"/>
</dbReference>
<proteinExistence type="predicted"/>
<dbReference type="Proteomes" id="UP000006038">
    <property type="component" value="Chromosome 5"/>
</dbReference>
<organism evidence="1">
    <name type="scientific">Oryza brachyantha</name>
    <name type="common">malo sina</name>
    <dbReference type="NCBI Taxonomy" id="4533"/>
    <lineage>
        <taxon>Eukaryota</taxon>
        <taxon>Viridiplantae</taxon>
        <taxon>Streptophyta</taxon>
        <taxon>Embryophyta</taxon>
        <taxon>Tracheophyta</taxon>
        <taxon>Spermatophyta</taxon>
        <taxon>Magnoliopsida</taxon>
        <taxon>Liliopsida</taxon>
        <taxon>Poales</taxon>
        <taxon>Poaceae</taxon>
        <taxon>BOP clade</taxon>
        <taxon>Oryzoideae</taxon>
        <taxon>Oryzeae</taxon>
        <taxon>Oryzinae</taxon>
        <taxon>Oryza</taxon>
    </lineage>
</organism>
<protein>
    <submittedName>
        <fullName evidence="1">Uncharacterized protein</fullName>
    </submittedName>
</protein>
<reference evidence="1" key="1">
    <citation type="journal article" date="2013" name="Nat. Commun.">
        <title>Whole-genome sequencing of Oryza brachyantha reveals mechanisms underlying Oryza genome evolution.</title>
        <authorList>
            <person name="Chen J."/>
            <person name="Huang Q."/>
            <person name="Gao D."/>
            <person name="Wang J."/>
            <person name="Lang Y."/>
            <person name="Liu T."/>
            <person name="Li B."/>
            <person name="Bai Z."/>
            <person name="Luis Goicoechea J."/>
            <person name="Liang C."/>
            <person name="Chen C."/>
            <person name="Zhang W."/>
            <person name="Sun S."/>
            <person name="Liao Y."/>
            <person name="Zhang X."/>
            <person name="Yang L."/>
            <person name="Song C."/>
            <person name="Wang M."/>
            <person name="Shi J."/>
            <person name="Liu G."/>
            <person name="Liu J."/>
            <person name="Zhou H."/>
            <person name="Zhou W."/>
            <person name="Yu Q."/>
            <person name="An N."/>
            <person name="Chen Y."/>
            <person name="Cai Q."/>
            <person name="Wang B."/>
            <person name="Liu B."/>
            <person name="Min J."/>
            <person name="Huang Y."/>
            <person name="Wu H."/>
            <person name="Li Z."/>
            <person name="Zhang Y."/>
            <person name="Yin Y."/>
            <person name="Song W."/>
            <person name="Jiang J."/>
            <person name="Jackson S.A."/>
            <person name="Wing R.A."/>
            <person name="Wang J."/>
            <person name="Chen M."/>
        </authorList>
    </citation>
    <scope>NUCLEOTIDE SEQUENCE [LARGE SCALE GENOMIC DNA]</scope>
    <source>
        <strain evidence="1">cv. IRGC 101232</strain>
    </source>
</reference>
<sequence length="65" mass="7660">MQYVTFDESDNLKDVVSRLSSKMTTLTKYFRMNNVDKDASQLLYKKFPEKYRCIKGKHEWSGSTA</sequence>